<protein>
    <submittedName>
        <fullName evidence="2">Uncharacterized protein</fullName>
    </submittedName>
</protein>
<feature type="region of interest" description="Disordered" evidence="1">
    <location>
        <begin position="92"/>
        <end position="126"/>
    </location>
</feature>
<reference evidence="2" key="1">
    <citation type="journal article" date="2021" name="bioRxiv">
        <title>Whole Genome Assembly and Annotation of Northern Wild Rice, Zizania palustris L., Supports a Whole Genome Duplication in the Zizania Genus.</title>
        <authorList>
            <person name="Haas M."/>
            <person name="Kono T."/>
            <person name="Macchietto M."/>
            <person name="Millas R."/>
            <person name="McGilp L."/>
            <person name="Shao M."/>
            <person name="Duquette J."/>
            <person name="Hirsch C.N."/>
            <person name="Kimball J."/>
        </authorList>
    </citation>
    <scope>NUCLEOTIDE SEQUENCE</scope>
    <source>
        <tissue evidence="2">Fresh leaf tissue</tissue>
    </source>
</reference>
<organism evidence="2 3">
    <name type="scientific">Zizania palustris</name>
    <name type="common">Northern wild rice</name>
    <dbReference type="NCBI Taxonomy" id="103762"/>
    <lineage>
        <taxon>Eukaryota</taxon>
        <taxon>Viridiplantae</taxon>
        <taxon>Streptophyta</taxon>
        <taxon>Embryophyta</taxon>
        <taxon>Tracheophyta</taxon>
        <taxon>Spermatophyta</taxon>
        <taxon>Magnoliopsida</taxon>
        <taxon>Liliopsida</taxon>
        <taxon>Poales</taxon>
        <taxon>Poaceae</taxon>
        <taxon>BOP clade</taxon>
        <taxon>Oryzoideae</taxon>
        <taxon>Oryzeae</taxon>
        <taxon>Zizaniinae</taxon>
        <taxon>Zizania</taxon>
    </lineage>
</organism>
<keyword evidence="3" id="KW-1185">Reference proteome</keyword>
<proteinExistence type="predicted"/>
<accession>A0A8J5WXM0</accession>
<comment type="caution">
    <text evidence="2">The sequence shown here is derived from an EMBL/GenBank/DDBJ whole genome shotgun (WGS) entry which is preliminary data.</text>
</comment>
<dbReference type="Proteomes" id="UP000729402">
    <property type="component" value="Unassembled WGS sequence"/>
</dbReference>
<dbReference type="AlphaFoldDB" id="A0A8J5WXM0"/>
<gene>
    <name evidence="2" type="ORF">GUJ93_ZPchr0012g21045</name>
</gene>
<feature type="region of interest" description="Disordered" evidence="1">
    <location>
        <begin position="1"/>
        <end position="39"/>
    </location>
</feature>
<evidence type="ECO:0000256" key="1">
    <source>
        <dbReference type="SAM" id="MobiDB-lite"/>
    </source>
</evidence>
<sequence>MSRGGGRARPPEHLRRVPRRWTGGRSHRGGAADQRRRSGRLVEAGGLGLGFWGWGAAERRRRSGGLAEVKRRSGGLVEAGGLGLGFWGRGAAERRRRSGGLAEVKRRSGGLAEAERRTGGGRRAEG</sequence>
<dbReference type="EMBL" id="JAAALK010000080">
    <property type="protein sequence ID" value="KAG8095313.1"/>
    <property type="molecule type" value="Genomic_DNA"/>
</dbReference>
<name>A0A8J5WXM0_ZIZPA</name>
<reference evidence="2" key="2">
    <citation type="submission" date="2021-02" db="EMBL/GenBank/DDBJ databases">
        <authorList>
            <person name="Kimball J.A."/>
            <person name="Haas M.W."/>
            <person name="Macchietto M."/>
            <person name="Kono T."/>
            <person name="Duquette J."/>
            <person name="Shao M."/>
        </authorList>
    </citation>
    <scope>NUCLEOTIDE SEQUENCE</scope>
    <source>
        <tissue evidence="2">Fresh leaf tissue</tissue>
    </source>
</reference>
<evidence type="ECO:0000313" key="2">
    <source>
        <dbReference type="EMBL" id="KAG8095313.1"/>
    </source>
</evidence>
<feature type="compositionally biased region" description="Basic and acidic residues" evidence="1">
    <location>
        <begin position="113"/>
        <end position="126"/>
    </location>
</feature>
<evidence type="ECO:0000313" key="3">
    <source>
        <dbReference type="Proteomes" id="UP000729402"/>
    </source>
</evidence>